<feature type="compositionally biased region" description="Basic residues" evidence="1">
    <location>
        <begin position="337"/>
        <end position="352"/>
    </location>
</feature>
<dbReference type="Pfam" id="PF13930">
    <property type="entry name" value="Endonuclea_NS_2"/>
    <property type="match status" value="1"/>
</dbReference>
<dbReference type="PATRIC" id="fig|1302272.5.peg.1215"/>
<dbReference type="AlphaFoldDB" id="A0A0R1HR21"/>
<reference evidence="4 5" key="1">
    <citation type="journal article" date="2015" name="Genome Announc.">
        <title>Expanding the biotechnology potential of lactobacilli through comparative genomics of 213 strains and associated genera.</title>
        <authorList>
            <person name="Sun Z."/>
            <person name="Harris H.M."/>
            <person name="McCann A."/>
            <person name="Guo C."/>
            <person name="Argimon S."/>
            <person name="Zhang W."/>
            <person name="Yang X."/>
            <person name="Jeffery I.B."/>
            <person name="Cooney J.C."/>
            <person name="Kagawa T.F."/>
            <person name="Liu W."/>
            <person name="Song Y."/>
            <person name="Salvetti E."/>
            <person name="Wrobel A."/>
            <person name="Rasinkangas P."/>
            <person name="Parkhill J."/>
            <person name="Rea M.C."/>
            <person name="O'Sullivan O."/>
            <person name="Ritari J."/>
            <person name="Douillard F.P."/>
            <person name="Paul Ross R."/>
            <person name="Yang R."/>
            <person name="Briner A.E."/>
            <person name="Felis G.E."/>
            <person name="de Vos W.M."/>
            <person name="Barrangou R."/>
            <person name="Klaenhammer T.R."/>
            <person name="Caufield P.W."/>
            <person name="Cui Y."/>
            <person name="Zhang H."/>
            <person name="O'Toole P.W."/>
        </authorList>
    </citation>
    <scope>NUCLEOTIDE SEQUENCE [LARGE SCALE GENOMIC DNA]</scope>
    <source>
        <strain evidence="4 5">JCM 15530</strain>
    </source>
</reference>
<dbReference type="InterPro" id="IPR044927">
    <property type="entry name" value="Endonuclea_NS_2"/>
</dbReference>
<feature type="transmembrane region" description="Helical" evidence="2">
    <location>
        <begin position="6"/>
        <end position="24"/>
    </location>
</feature>
<keyword evidence="2" id="KW-1133">Transmembrane helix</keyword>
<protein>
    <recommendedName>
        <fullName evidence="3">Type VII secretion system protein EssD-like domain-containing protein</fullName>
    </recommendedName>
</protein>
<evidence type="ECO:0000256" key="2">
    <source>
        <dbReference type="SAM" id="Phobius"/>
    </source>
</evidence>
<evidence type="ECO:0000259" key="3">
    <source>
        <dbReference type="Pfam" id="PF13930"/>
    </source>
</evidence>
<dbReference type="STRING" id="1302272.FC96_GL001207"/>
<feature type="domain" description="Type VII secretion system protein EssD-like" evidence="3">
    <location>
        <begin position="163"/>
        <end position="290"/>
    </location>
</feature>
<proteinExistence type="predicted"/>
<feature type="transmembrane region" description="Helical" evidence="2">
    <location>
        <begin position="31"/>
        <end position="48"/>
    </location>
</feature>
<keyword evidence="2" id="KW-0472">Membrane</keyword>
<keyword evidence="2" id="KW-0812">Transmembrane</keyword>
<feature type="region of interest" description="Disordered" evidence="1">
    <location>
        <begin position="54"/>
        <end position="101"/>
    </location>
</feature>
<comment type="caution">
    <text evidence="4">The sequence shown here is derived from an EMBL/GenBank/DDBJ whole genome shotgun (WGS) entry which is preliminary data.</text>
</comment>
<feature type="compositionally biased region" description="Polar residues" evidence="1">
    <location>
        <begin position="72"/>
        <end position="95"/>
    </location>
</feature>
<evidence type="ECO:0000256" key="1">
    <source>
        <dbReference type="SAM" id="MobiDB-lite"/>
    </source>
</evidence>
<name>A0A0R1HR21_9LACO</name>
<organism evidence="4 5">
    <name type="scientific">Secundilactobacillus kimchicus JCM 15530</name>
    <dbReference type="NCBI Taxonomy" id="1302272"/>
    <lineage>
        <taxon>Bacteria</taxon>
        <taxon>Bacillati</taxon>
        <taxon>Bacillota</taxon>
        <taxon>Bacilli</taxon>
        <taxon>Lactobacillales</taxon>
        <taxon>Lactobacillaceae</taxon>
        <taxon>Secundilactobacillus</taxon>
    </lineage>
</organism>
<dbReference type="Proteomes" id="UP000050911">
    <property type="component" value="Unassembled WGS sequence"/>
</dbReference>
<evidence type="ECO:0000313" key="5">
    <source>
        <dbReference type="Proteomes" id="UP000050911"/>
    </source>
</evidence>
<keyword evidence="5" id="KW-1185">Reference proteome</keyword>
<feature type="region of interest" description="Disordered" evidence="1">
    <location>
        <begin position="337"/>
        <end position="359"/>
    </location>
</feature>
<sequence length="415" mass="44575">MEFIGALAMLGGIGTAIYWGASVMRHRHSKHTGWTAILLVVVGFFLVGTNSTQSSSSSAKHDGAHKAALVSKASQTAHRQSTINHATNHSASSKTPGAKSNHGAILTQLTRYTNQESGGPNGDYYYKVGHARLSNFSGLRAGDAHFASDQQGRPTTAKAVLTYSDYSNSRGSRQGAPLQPVGWPDSNPKVAISYKLTGRTYHGYLYNRSHSIGDSLLGAKSYTSANNFTTGTRPQNVGADQDGGMRYAEETVENYWESHPNSKQTVDYQTTPVYKGNEQIPRGSIVDIKSSDGTINTEIVVINAAEGIKVDYNNGSSDAKPVTTPTHHSVVATSAPVRRHATTTARQTRRVSKPASATTSGKWHVAAPGMVYVSDSHKYYAKVTNPANYQYESETQAQAGGAARAARGNQYARPY</sequence>
<dbReference type="Gene3D" id="3.40.570.10">
    <property type="entry name" value="Extracellular Endonuclease, subunit A"/>
    <property type="match status" value="1"/>
</dbReference>
<dbReference type="EMBL" id="AZCX01000002">
    <property type="protein sequence ID" value="KRK48886.1"/>
    <property type="molecule type" value="Genomic_DNA"/>
</dbReference>
<accession>A0A0R1HR21</accession>
<evidence type="ECO:0000313" key="4">
    <source>
        <dbReference type="EMBL" id="KRK48886.1"/>
    </source>
</evidence>
<dbReference type="InterPro" id="IPR044929">
    <property type="entry name" value="DNA/RNA_non-sp_Endonuclease_sf"/>
</dbReference>
<gene>
    <name evidence="4" type="ORF">FC96_GL001207</name>
</gene>